<dbReference type="RefSeq" id="WP_017823256.1">
    <property type="nucleotide sequence ID" value="NZ_AORC01000009.1"/>
</dbReference>
<organism evidence="1 2">
    <name type="scientific">Brachybacterium muris UCD-AY4</name>
    <dbReference type="NCBI Taxonomy" id="1249481"/>
    <lineage>
        <taxon>Bacteria</taxon>
        <taxon>Bacillati</taxon>
        <taxon>Actinomycetota</taxon>
        <taxon>Actinomycetes</taxon>
        <taxon>Micrococcales</taxon>
        <taxon>Dermabacteraceae</taxon>
        <taxon>Brachybacterium</taxon>
    </lineage>
</organism>
<evidence type="ECO:0000313" key="2">
    <source>
        <dbReference type="Proteomes" id="UP000019754"/>
    </source>
</evidence>
<keyword evidence="2" id="KW-1185">Reference proteome</keyword>
<reference evidence="1 2" key="1">
    <citation type="journal article" date="2013" name="Genome Announc.">
        <title>Draft genome sequence of an Actinobacterium, Brachybacterium muris strain UCD-AY4.</title>
        <authorList>
            <person name="Lo J.R."/>
            <person name="Lang J.M."/>
            <person name="Darling A.E."/>
            <person name="Eisen J.A."/>
            <person name="Coil D.A."/>
        </authorList>
    </citation>
    <scope>NUCLEOTIDE SEQUENCE [LARGE SCALE GENOMIC DNA]</scope>
    <source>
        <strain evidence="1 2">UCD-AY4</strain>
    </source>
</reference>
<evidence type="ECO:0000313" key="1">
    <source>
        <dbReference type="EMBL" id="EYT49541.1"/>
    </source>
</evidence>
<comment type="caution">
    <text evidence="1">The sequence shown here is derived from an EMBL/GenBank/DDBJ whole genome shotgun (WGS) entry which is preliminary data.</text>
</comment>
<proteinExistence type="predicted"/>
<dbReference type="AlphaFoldDB" id="A0A022KU57"/>
<sequence length="800" mass="88676">MDDDADEPRAEFHDVVALFSELGFDSMPPARIVTAPLREDDPAIAKRLAAARKVLRAGKQKALGTWREVVGRHGQVQFETEIPGTREKLAEALHQARPDLREHSQEWDEKAGRLCLFVIRLGVSPFQAMLLAGSDPWRPWMYSVDPERGLPYCTEVECLDDPRLRAAILETGGAEFAQKVIREDQRWTSELEETAIHLTRILQLDPPGYAVGRWVQLLTGGGEGTAALQEIGADRPLEWIRAGLGDRETAPSFLLEPLPGLREAGHLSREQALDALLMILEACRRPGQLKAAAAFLRDVEAKMPGLLLPAGAVRTRAAEFTAILQRGQADMARLLGEHLIREADEEHLPLVLSALLAVKPRNARLAVLRAGRERSQVPDGAAMQEISTLLEDLVANDGHATFVTVVRDLEEAWGGEPERTDGGAPPSRLEAIGADAREVDATLRAVRKDELDAERRARGEHLTLADRTFNQVWRVPTEPYPLLEDHVGVTLHEIDATYGMHEGSMVWGMESPWALELELPVPSRRGDHDPAWSSPEDHPRAVLVHADVNRPILYARTLELREGGIDHEHGTHRLALTWRDGGLHWQTATWRRGGWDSPGTLPGRDRPLPPVMIAALLTDWAADAKAKRDWSIEEAGRDKKGTLWALGENWRALLRTLQFDDRVLELVLRRLLTGTDASPQPFLWLLTRNHAALGVLWPLWTVMLDRAADEARATAGTDGGAGSLPRWTTQVLAQMHEGRRHLAEAIRRGLLDPERVIGTGLREIAARGGTSVSVARAREILQELEAAGAHGDEPEVRHAR</sequence>
<dbReference type="Proteomes" id="UP000019754">
    <property type="component" value="Unassembled WGS sequence"/>
</dbReference>
<dbReference type="OrthoDB" id="9799703at2"/>
<accession>A0A022KU57</accession>
<dbReference type="HOGENOM" id="CLU_351494_0_0_11"/>
<protein>
    <submittedName>
        <fullName evidence="1">Uncharacterized protein</fullName>
    </submittedName>
</protein>
<dbReference type="EMBL" id="AORC01000009">
    <property type="protein sequence ID" value="EYT49541.1"/>
    <property type="molecule type" value="Genomic_DNA"/>
</dbReference>
<gene>
    <name evidence="1" type="ORF">D641_0108620</name>
</gene>
<dbReference type="STRING" id="1249481.D641_0108620"/>
<name>A0A022KU57_9MICO</name>